<accession>A0ABN2N5X5</accession>
<dbReference type="InterPro" id="IPR005662">
    <property type="entry name" value="GTPase_Era-like"/>
</dbReference>
<feature type="transmembrane region" description="Helical" evidence="2">
    <location>
        <begin position="429"/>
        <end position="449"/>
    </location>
</feature>
<keyword evidence="2" id="KW-0812">Transmembrane</keyword>
<dbReference type="Proteomes" id="UP001501094">
    <property type="component" value="Unassembled WGS sequence"/>
</dbReference>
<feature type="compositionally biased region" description="Polar residues" evidence="1">
    <location>
        <begin position="507"/>
        <end position="518"/>
    </location>
</feature>
<evidence type="ECO:0000313" key="4">
    <source>
        <dbReference type="Proteomes" id="UP001501094"/>
    </source>
</evidence>
<evidence type="ECO:0000256" key="1">
    <source>
        <dbReference type="SAM" id="MobiDB-lite"/>
    </source>
</evidence>
<protein>
    <recommendedName>
        <fullName evidence="5">50S ribosome-binding GTPase</fullName>
    </recommendedName>
</protein>
<feature type="transmembrane region" description="Helical" evidence="2">
    <location>
        <begin position="397"/>
        <end position="417"/>
    </location>
</feature>
<feature type="region of interest" description="Disordered" evidence="1">
    <location>
        <begin position="497"/>
        <end position="539"/>
    </location>
</feature>
<keyword evidence="2" id="KW-0472">Membrane</keyword>
<proteinExistence type="predicted"/>
<dbReference type="RefSeq" id="WP_344099842.1">
    <property type="nucleotide sequence ID" value="NZ_BAAANL010000001.1"/>
</dbReference>
<evidence type="ECO:0000256" key="2">
    <source>
        <dbReference type="SAM" id="Phobius"/>
    </source>
</evidence>
<dbReference type="SUPFAM" id="SSF52540">
    <property type="entry name" value="P-loop containing nucleoside triphosphate hydrolases"/>
    <property type="match status" value="1"/>
</dbReference>
<dbReference type="PANTHER" id="PTHR42698">
    <property type="entry name" value="GTPASE ERA"/>
    <property type="match status" value="1"/>
</dbReference>
<dbReference type="InterPro" id="IPR027417">
    <property type="entry name" value="P-loop_NTPase"/>
</dbReference>
<name>A0ABN2N5X5_9MICO</name>
<comment type="caution">
    <text evidence="3">The sequence shown here is derived from an EMBL/GenBank/DDBJ whole genome shotgun (WGS) entry which is preliminary data.</text>
</comment>
<dbReference type="Gene3D" id="3.40.50.300">
    <property type="entry name" value="P-loop containing nucleotide triphosphate hydrolases"/>
    <property type="match status" value="1"/>
</dbReference>
<evidence type="ECO:0008006" key="5">
    <source>
        <dbReference type="Google" id="ProtNLM"/>
    </source>
</evidence>
<sequence length="539" mass="55680">MTSVTGNTVRATGRADHDAALRARTEDLGRALQVAGSRLDDAVFGRVAGAVAGVRERIALGVGHTVVALAGGTGSGKSSLFNRVSRLSFADVGVRRPTTAKVSACSWSDDAAALLDWLGVERERRIMRAGELDGADEEGLGGLVLLDLPDHDSVAPGHRDIVDRVLPLVDLLVWVVDPQKYADDALHSGYLRGGGARPGSIVVVLNQMDTVPPGQQDTLIRDVARLMRDDGLGDVPVVPVSAKTGYGVPELRDLLEEAVARRSVAAGRAAAELDGAAAALLEETPAEVPWHTTAVLAAETEALAEAAGLGPVAAQVAASVQNGYGRPEFPAPDPDAVSLSRARWLTTAGEALRPGWQRSLAETVASADQVASALGAALQGVTLDVRGPASAKPLRRVALAFVVLAVVLGLATVLASMRVLRLGDPGTTVLGVAGVVAALAALGVFFASTRIRRTLARRREQAVLAAGRAAVERVLEQTLGVPTQALLDDHRKVRELAQSARDEGPSVSDQADPTPTTGPGSGSAYTAPVPGRSVAAARA</sequence>
<evidence type="ECO:0000313" key="3">
    <source>
        <dbReference type="EMBL" id="GAA1854107.1"/>
    </source>
</evidence>
<gene>
    <name evidence="3" type="ORF">GCM10009751_08610</name>
</gene>
<reference evidence="3 4" key="1">
    <citation type="journal article" date="2019" name="Int. J. Syst. Evol. Microbiol.">
        <title>The Global Catalogue of Microorganisms (GCM) 10K type strain sequencing project: providing services to taxonomists for standard genome sequencing and annotation.</title>
        <authorList>
            <consortium name="The Broad Institute Genomics Platform"/>
            <consortium name="The Broad Institute Genome Sequencing Center for Infectious Disease"/>
            <person name="Wu L."/>
            <person name="Ma J."/>
        </authorList>
    </citation>
    <scope>NUCLEOTIDE SEQUENCE [LARGE SCALE GENOMIC DNA]</scope>
    <source>
        <strain evidence="3 4">JCM 14326</strain>
    </source>
</reference>
<keyword evidence="2" id="KW-1133">Transmembrane helix</keyword>
<dbReference type="EMBL" id="BAAANL010000001">
    <property type="protein sequence ID" value="GAA1854107.1"/>
    <property type="molecule type" value="Genomic_DNA"/>
</dbReference>
<keyword evidence="4" id="KW-1185">Reference proteome</keyword>
<organism evidence="3 4">
    <name type="scientific">Myceligenerans crystallogenes</name>
    <dbReference type="NCBI Taxonomy" id="316335"/>
    <lineage>
        <taxon>Bacteria</taxon>
        <taxon>Bacillati</taxon>
        <taxon>Actinomycetota</taxon>
        <taxon>Actinomycetes</taxon>
        <taxon>Micrococcales</taxon>
        <taxon>Promicromonosporaceae</taxon>
        <taxon>Myceligenerans</taxon>
    </lineage>
</organism>
<dbReference type="PANTHER" id="PTHR42698:SF1">
    <property type="entry name" value="GTPASE ERA, MITOCHONDRIAL"/>
    <property type="match status" value="1"/>
</dbReference>